<reference evidence="2 3" key="1">
    <citation type="journal article" date="2023" name="Plants (Basel)">
        <title>Bridging the Gap: Combining Genomics and Transcriptomics Approaches to Understand Stylosanthes scabra, an Orphan Legume from the Brazilian Caatinga.</title>
        <authorList>
            <person name="Ferreira-Neto J.R.C."/>
            <person name="da Silva M.D."/>
            <person name="Binneck E."/>
            <person name="de Melo N.F."/>
            <person name="da Silva R.H."/>
            <person name="de Melo A.L.T.M."/>
            <person name="Pandolfi V."/>
            <person name="Bustamante F.O."/>
            <person name="Brasileiro-Vidal A.C."/>
            <person name="Benko-Iseppon A.M."/>
        </authorList>
    </citation>
    <scope>NUCLEOTIDE SEQUENCE [LARGE SCALE GENOMIC DNA]</scope>
    <source>
        <tissue evidence="2">Leaves</tissue>
    </source>
</reference>
<dbReference type="EMBL" id="JASCZI010272050">
    <property type="protein sequence ID" value="MED6219638.1"/>
    <property type="molecule type" value="Genomic_DNA"/>
</dbReference>
<name>A0ABU6ZCR2_9FABA</name>
<gene>
    <name evidence="2" type="ORF">PIB30_037611</name>
</gene>
<evidence type="ECO:0000313" key="3">
    <source>
        <dbReference type="Proteomes" id="UP001341840"/>
    </source>
</evidence>
<feature type="compositionally biased region" description="Basic and acidic residues" evidence="1">
    <location>
        <begin position="77"/>
        <end position="98"/>
    </location>
</feature>
<dbReference type="Proteomes" id="UP001341840">
    <property type="component" value="Unassembled WGS sequence"/>
</dbReference>
<evidence type="ECO:0000313" key="2">
    <source>
        <dbReference type="EMBL" id="MED6219638.1"/>
    </source>
</evidence>
<organism evidence="2 3">
    <name type="scientific">Stylosanthes scabra</name>
    <dbReference type="NCBI Taxonomy" id="79078"/>
    <lineage>
        <taxon>Eukaryota</taxon>
        <taxon>Viridiplantae</taxon>
        <taxon>Streptophyta</taxon>
        <taxon>Embryophyta</taxon>
        <taxon>Tracheophyta</taxon>
        <taxon>Spermatophyta</taxon>
        <taxon>Magnoliopsida</taxon>
        <taxon>eudicotyledons</taxon>
        <taxon>Gunneridae</taxon>
        <taxon>Pentapetalae</taxon>
        <taxon>rosids</taxon>
        <taxon>fabids</taxon>
        <taxon>Fabales</taxon>
        <taxon>Fabaceae</taxon>
        <taxon>Papilionoideae</taxon>
        <taxon>50 kb inversion clade</taxon>
        <taxon>dalbergioids sensu lato</taxon>
        <taxon>Dalbergieae</taxon>
        <taxon>Pterocarpus clade</taxon>
        <taxon>Stylosanthes</taxon>
    </lineage>
</organism>
<proteinExistence type="predicted"/>
<accession>A0ABU6ZCR2</accession>
<keyword evidence="3" id="KW-1185">Reference proteome</keyword>
<protein>
    <submittedName>
        <fullName evidence="2">Uncharacterized protein</fullName>
    </submittedName>
</protein>
<sequence>MHSISTHARDTLFNYQNLYRFLLFLTAFNRSQLLSTAFNLRTAFKQTQLQPTSIKNRLSLSLPEQNDPSPILVNFRPKIERKSPREAKKNKESKESGQKAKNKPNPALTARPRPPYGAPAPSLWRARALAYLMGKFSFVAACATQMVRPRHSIS</sequence>
<evidence type="ECO:0000256" key="1">
    <source>
        <dbReference type="SAM" id="MobiDB-lite"/>
    </source>
</evidence>
<comment type="caution">
    <text evidence="2">The sequence shown here is derived from an EMBL/GenBank/DDBJ whole genome shotgun (WGS) entry which is preliminary data.</text>
</comment>
<feature type="region of interest" description="Disordered" evidence="1">
    <location>
        <begin position="60"/>
        <end position="119"/>
    </location>
</feature>